<feature type="chain" id="PRO_5027559172" evidence="1">
    <location>
        <begin position="24"/>
        <end position="194"/>
    </location>
</feature>
<dbReference type="AlphaFoldDB" id="A0A7C3I6Q3"/>
<dbReference type="Pfam" id="PF14346">
    <property type="entry name" value="DUF4398"/>
    <property type="match status" value="1"/>
</dbReference>
<feature type="signal peptide" evidence="1">
    <location>
        <begin position="1"/>
        <end position="23"/>
    </location>
</feature>
<proteinExistence type="predicted"/>
<feature type="domain" description="DUF4398" evidence="2">
    <location>
        <begin position="28"/>
        <end position="105"/>
    </location>
</feature>
<accession>A0A7C3I6Q3</accession>
<dbReference type="InterPro" id="IPR025511">
    <property type="entry name" value="DUF4398"/>
</dbReference>
<gene>
    <name evidence="3" type="ORF">ENS59_07185</name>
</gene>
<reference evidence="3" key="1">
    <citation type="journal article" date="2020" name="mSystems">
        <title>Genome- and Community-Level Interaction Insights into Carbon Utilization and Element Cycling Functions of Hydrothermarchaeota in Hydrothermal Sediment.</title>
        <authorList>
            <person name="Zhou Z."/>
            <person name="Liu Y."/>
            <person name="Xu W."/>
            <person name="Pan J."/>
            <person name="Luo Z.H."/>
            <person name="Li M."/>
        </authorList>
    </citation>
    <scope>NUCLEOTIDE SEQUENCE [LARGE SCALE GENOMIC DNA]</scope>
    <source>
        <strain evidence="3">SpSt-503</strain>
    </source>
</reference>
<comment type="caution">
    <text evidence="3">The sequence shown here is derived from an EMBL/GenBank/DDBJ whole genome shotgun (WGS) entry which is preliminary data.</text>
</comment>
<evidence type="ECO:0000256" key="1">
    <source>
        <dbReference type="SAM" id="SignalP"/>
    </source>
</evidence>
<sequence length="194" mass="20291">MKRRSLYLAGITLVSLFVLFSCAKPPTAEMDQATAAVAKAQADANTTQYAPESLKRAVDSLAKMKAEADAKRYDNAKTLAQETIKLADQAIADGNAGLERAKDEAAGLIASGKSLVLEVTNALNGAKKVARIKLNFTDVTAKFNNAKATLAAAEKDQGSGNFKGAIEKGKTARTALSDILSTISSAVQAASKKK</sequence>
<dbReference type="EMBL" id="DSVL01000220">
    <property type="protein sequence ID" value="HFH29282.1"/>
    <property type="molecule type" value="Genomic_DNA"/>
</dbReference>
<evidence type="ECO:0000259" key="2">
    <source>
        <dbReference type="Pfam" id="PF14346"/>
    </source>
</evidence>
<name>A0A7C3I6Q3_9SPIR</name>
<organism evidence="3">
    <name type="scientific">Gracilinema caldarium</name>
    <dbReference type="NCBI Taxonomy" id="215591"/>
    <lineage>
        <taxon>Bacteria</taxon>
        <taxon>Pseudomonadati</taxon>
        <taxon>Spirochaetota</taxon>
        <taxon>Spirochaetia</taxon>
        <taxon>Spirochaetales</taxon>
        <taxon>Breznakiellaceae</taxon>
        <taxon>Gracilinema</taxon>
    </lineage>
</organism>
<dbReference type="Gene3D" id="1.20.1270.390">
    <property type="match status" value="1"/>
</dbReference>
<dbReference type="PROSITE" id="PS51257">
    <property type="entry name" value="PROKAR_LIPOPROTEIN"/>
    <property type="match status" value="1"/>
</dbReference>
<protein>
    <submittedName>
        <fullName evidence="3">DUF4398 domain-containing protein</fullName>
    </submittedName>
</protein>
<keyword evidence="1" id="KW-0732">Signal</keyword>
<evidence type="ECO:0000313" key="3">
    <source>
        <dbReference type="EMBL" id="HFH29282.1"/>
    </source>
</evidence>